<keyword evidence="6 12" id="KW-0238">DNA-binding</keyword>
<dbReference type="GO" id="GO:0005634">
    <property type="term" value="C:nucleus"/>
    <property type="evidence" value="ECO:0007669"/>
    <property type="project" value="UniProtKB-SubCell"/>
</dbReference>
<evidence type="ECO:0000259" key="11">
    <source>
        <dbReference type="PROSITE" id="PS51523"/>
    </source>
</evidence>
<evidence type="ECO:0000256" key="4">
    <source>
        <dbReference type="ARBA" id="ARBA00022833"/>
    </source>
</evidence>
<dbReference type="Proteomes" id="UP000593562">
    <property type="component" value="Unassembled WGS sequence"/>
</dbReference>
<keyword evidence="13" id="KW-1185">Reference proteome</keyword>
<evidence type="ECO:0000256" key="7">
    <source>
        <dbReference type="ARBA" id="ARBA00023155"/>
    </source>
</evidence>
<name>A0A7J7CV97_TRIWF</name>
<keyword evidence="7 12" id="KW-0371">Homeobox</keyword>
<dbReference type="InterPro" id="IPR006455">
    <property type="entry name" value="Homeodomain_ZF_HD"/>
</dbReference>
<dbReference type="InterPro" id="IPR009057">
    <property type="entry name" value="Homeodomain-like_sf"/>
</dbReference>
<keyword evidence="5" id="KW-0805">Transcription regulation</keyword>
<evidence type="ECO:0000256" key="6">
    <source>
        <dbReference type="ARBA" id="ARBA00023125"/>
    </source>
</evidence>
<dbReference type="PROSITE" id="PS51523">
    <property type="entry name" value="ZF_HD_DIMER"/>
    <property type="match status" value="1"/>
</dbReference>
<comment type="subcellular location">
    <subcellularLocation>
        <location evidence="1">Nucleus</location>
    </subcellularLocation>
</comment>
<dbReference type="GO" id="GO:0000976">
    <property type="term" value="F:transcription cis-regulatory region binding"/>
    <property type="evidence" value="ECO:0007669"/>
    <property type="project" value="TreeGrafter"/>
</dbReference>
<organism evidence="12 13">
    <name type="scientific">Tripterygium wilfordii</name>
    <name type="common">Thunder God vine</name>
    <dbReference type="NCBI Taxonomy" id="458696"/>
    <lineage>
        <taxon>Eukaryota</taxon>
        <taxon>Viridiplantae</taxon>
        <taxon>Streptophyta</taxon>
        <taxon>Embryophyta</taxon>
        <taxon>Tracheophyta</taxon>
        <taxon>Spermatophyta</taxon>
        <taxon>Magnoliopsida</taxon>
        <taxon>eudicotyledons</taxon>
        <taxon>Gunneridae</taxon>
        <taxon>Pentapetalae</taxon>
        <taxon>rosids</taxon>
        <taxon>fabids</taxon>
        <taxon>Celastrales</taxon>
        <taxon>Celastraceae</taxon>
        <taxon>Tripterygium</taxon>
    </lineage>
</organism>
<evidence type="ECO:0000256" key="8">
    <source>
        <dbReference type="ARBA" id="ARBA00023163"/>
    </source>
</evidence>
<keyword evidence="9" id="KW-0539">Nucleus</keyword>
<keyword evidence="8" id="KW-0804">Transcription</keyword>
<dbReference type="EMBL" id="JAAARO010000013">
    <property type="protein sequence ID" value="KAF5738020.1"/>
    <property type="molecule type" value="Genomic_DNA"/>
</dbReference>
<dbReference type="InterPro" id="IPR006456">
    <property type="entry name" value="ZF_HD_homeobox_Cys/His_dimer"/>
</dbReference>
<comment type="caution">
    <text evidence="12">The sequence shown here is derived from an EMBL/GenBank/DDBJ whole genome shotgun (WGS) entry which is preliminary data.</text>
</comment>
<feature type="compositionally biased region" description="Acidic residues" evidence="10">
    <location>
        <begin position="1"/>
        <end position="14"/>
    </location>
</feature>
<dbReference type="PANTHER" id="PTHR31948:SF157">
    <property type="entry name" value="ZINC-FINGER HOMEODOMAIN PROTEIN 1"/>
    <property type="match status" value="1"/>
</dbReference>
<dbReference type="GO" id="GO:0003700">
    <property type="term" value="F:DNA-binding transcription factor activity"/>
    <property type="evidence" value="ECO:0007669"/>
    <property type="project" value="TreeGrafter"/>
</dbReference>
<sequence length="236" mass="26277">MEFEDQEEHDEDMELPASYDSLGNTTRPNSGPEPILSASVAGPKKPRYRECLKNHALAIGGQAVDGCGEFMAAGAEGTMDGLKCAACNCHRNFHRKESAESCGEVVFHPHLGVPQFTPYYRTPAGYLQVAPQQQQQYRPLALPSSSGGGGSHSRGEDQEDVSNPGVYGGVSRKRHRTKFTQEQKEKMLGLAERLGWRLQKHDEEVVQQFCNETGVKRQVLKVWMHNNKHTLGWISR</sequence>
<accession>A0A7J7CV97</accession>
<feature type="region of interest" description="Disordered" evidence="10">
    <location>
        <begin position="140"/>
        <end position="183"/>
    </location>
</feature>
<dbReference type="GO" id="GO:0050793">
    <property type="term" value="P:regulation of developmental process"/>
    <property type="evidence" value="ECO:0007669"/>
    <property type="project" value="TreeGrafter"/>
</dbReference>
<keyword evidence="2" id="KW-0479">Metal-binding</keyword>
<dbReference type="FunFam" id="1.10.10.60:FF:000257">
    <property type="entry name" value="Zinc-finger homeodomain protein 2"/>
    <property type="match status" value="1"/>
</dbReference>
<evidence type="ECO:0000256" key="10">
    <source>
        <dbReference type="SAM" id="MobiDB-lite"/>
    </source>
</evidence>
<evidence type="ECO:0000256" key="3">
    <source>
        <dbReference type="ARBA" id="ARBA00022771"/>
    </source>
</evidence>
<gene>
    <name evidence="12" type="ORF">HS088_TW13G00913</name>
</gene>
<dbReference type="NCBIfam" id="TIGR01565">
    <property type="entry name" value="homeo_ZF_HD"/>
    <property type="match status" value="1"/>
</dbReference>
<feature type="domain" description="ZF-HD dimerization-type" evidence="11">
    <location>
        <begin position="48"/>
        <end position="97"/>
    </location>
</feature>
<dbReference type="OrthoDB" id="1921929at2759"/>
<proteinExistence type="predicted"/>
<keyword evidence="3 12" id="KW-0863">Zinc-finger</keyword>
<dbReference type="InParanoid" id="A0A7J7CV97"/>
<protein>
    <submittedName>
        <fullName evidence="12">Zinc-finger homeodomain protein 1-like</fullName>
    </submittedName>
</protein>
<evidence type="ECO:0000313" key="12">
    <source>
        <dbReference type="EMBL" id="KAF5738020.1"/>
    </source>
</evidence>
<dbReference type="Gene3D" id="1.10.10.60">
    <property type="entry name" value="Homeodomain-like"/>
    <property type="match status" value="1"/>
</dbReference>
<dbReference type="Pfam" id="PF04770">
    <property type="entry name" value="ZF-HD_dimer"/>
    <property type="match status" value="1"/>
</dbReference>
<feature type="region of interest" description="Disordered" evidence="10">
    <location>
        <begin position="1"/>
        <end position="40"/>
    </location>
</feature>
<dbReference type="GO" id="GO:0008270">
    <property type="term" value="F:zinc ion binding"/>
    <property type="evidence" value="ECO:0007669"/>
    <property type="project" value="UniProtKB-KW"/>
</dbReference>
<dbReference type="SUPFAM" id="SSF46689">
    <property type="entry name" value="Homeodomain-like"/>
    <property type="match status" value="1"/>
</dbReference>
<dbReference type="NCBIfam" id="TIGR01566">
    <property type="entry name" value="ZF_HD_prot_N"/>
    <property type="match status" value="1"/>
</dbReference>
<keyword evidence="4" id="KW-0862">Zinc</keyword>
<dbReference type="AlphaFoldDB" id="A0A7J7CV97"/>
<evidence type="ECO:0000256" key="1">
    <source>
        <dbReference type="ARBA" id="ARBA00004123"/>
    </source>
</evidence>
<evidence type="ECO:0000256" key="2">
    <source>
        <dbReference type="ARBA" id="ARBA00022723"/>
    </source>
</evidence>
<evidence type="ECO:0000313" key="13">
    <source>
        <dbReference type="Proteomes" id="UP000593562"/>
    </source>
</evidence>
<dbReference type="PANTHER" id="PTHR31948">
    <property type="entry name" value="ZINC-FINGER HOMEODOMAIN PROTEIN 2"/>
    <property type="match status" value="1"/>
</dbReference>
<evidence type="ECO:0000256" key="5">
    <source>
        <dbReference type="ARBA" id="ARBA00023015"/>
    </source>
</evidence>
<reference evidence="12 13" key="1">
    <citation type="journal article" date="2020" name="Nat. Commun.">
        <title>Genome of Tripterygium wilfordii and identification of cytochrome P450 involved in triptolide biosynthesis.</title>
        <authorList>
            <person name="Tu L."/>
            <person name="Su P."/>
            <person name="Zhang Z."/>
            <person name="Gao L."/>
            <person name="Wang J."/>
            <person name="Hu T."/>
            <person name="Zhou J."/>
            <person name="Zhang Y."/>
            <person name="Zhao Y."/>
            <person name="Liu Y."/>
            <person name="Song Y."/>
            <person name="Tong Y."/>
            <person name="Lu Y."/>
            <person name="Yang J."/>
            <person name="Xu C."/>
            <person name="Jia M."/>
            <person name="Peters R.J."/>
            <person name="Huang L."/>
            <person name="Gao W."/>
        </authorList>
    </citation>
    <scope>NUCLEOTIDE SEQUENCE [LARGE SCALE GENOMIC DNA]</scope>
    <source>
        <strain evidence="13">cv. XIE 37</strain>
        <tissue evidence="12">Leaf</tissue>
    </source>
</reference>
<evidence type="ECO:0000256" key="9">
    <source>
        <dbReference type="ARBA" id="ARBA00023242"/>
    </source>
</evidence>